<dbReference type="FunFam" id="3.40.50.1000:FF:000015">
    <property type="entry name" value="CTD small phosphatase-like protein 2"/>
    <property type="match status" value="1"/>
</dbReference>
<comment type="similarity">
    <text evidence="4">Belongs to the CTDSPL2 family.</text>
</comment>
<organism evidence="7 8">
    <name type="scientific">Acipenser oxyrinchus oxyrinchus</name>
    <dbReference type="NCBI Taxonomy" id="40147"/>
    <lineage>
        <taxon>Eukaryota</taxon>
        <taxon>Metazoa</taxon>
        <taxon>Chordata</taxon>
        <taxon>Craniata</taxon>
        <taxon>Vertebrata</taxon>
        <taxon>Euteleostomi</taxon>
        <taxon>Actinopterygii</taxon>
        <taxon>Chondrostei</taxon>
        <taxon>Acipenseriformes</taxon>
        <taxon>Acipenseridae</taxon>
        <taxon>Acipenser</taxon>
    </lineage>
</organism>
<feature type="region of interest" description="Disordered" evidence="5">
    <location>
        <begin position="134"/>
        <end position="154"/>
    </location>
</feature>
<keyword evidence="1" id="KW-0378">Hydrolase</keyword>
<name>A0AAD8CJQ7_ACIOX</name>
<dbReference type="SUPFAM" id="SSF56784">
    <property type="entry name" value="HAD-like"/>
    <property type="match status" value="1"/>
</dbReference>
<evidence type="ECO:0000256" key="4">
    <source>
        <dbReference type="ARBA" id="ARBA00038355"/>
    </source>
</evidence>
<dbReference type="InterPro" id="IPR050365">
    <property type="entry name" value="TIM50"/>
</dbReference>
<evidence type="ECO:0000313" key="8">
    <source>
        <dbReference type="Proteomes" id="UP001230051"/>
    </source>
</evidence>
<gene>
    <name evidence="7" type="primary">ctdspl2a</name>
    <name evidence="7" type="ORF">AOXY_G31053</name>
</gene>
<dbReference type="InterPro" id="IPR023214">
    <property type="entry name" value="HAD_sf"/>
</dbReference>
<dbReference type="PROSITE" id="PS50969">
    <property type="entry name" value="FCP1"/>
    <property type="match status" value="1"/>
</dbReference>
<evidence type="ECO:0000256" key="5">
    <source>
        <dbReference type="SAM" id="MobiDB-lite"/>
    </source>
</evidence>
<evidence type="ECO:0000256" key="3">
    <source>
        <dbReference type="ARBA" id="ARBA00037324"/>
    </source>
</evidence>
<reference evidence="7" key="1">
    <citation type="submission" date="2022-02" db="EMBL/GenBank/DDBJ databases">
        <title>Atlantic sturgeon de novo genome assembly.</title>
        <authorList>
            <person name="Stock M."/>
            <person name="Klopp C."/>
            <person name="Guiguen Y."/>
            <person name="Cabau C."/>
            <person name="Parinello H."/>
            <person name="Santidrian Yebra-Pimentel E."/>
            <person name="Kuhl H."/>
            <person name="Dirks R.P."/>
            <person name="Guessner J."/>
            <person name="Wuertz S."/>
            <person name="Du K."/>
            <person name="Schartl M."/>
        </authorList>
    </citation>
    <scope>NUCLEOTIDE SEQUENCE</scope>
    <source>
        <strain evidence="7">STURGEONOMICS-FGT-2020</strain>
        <tissue evidence="7">Whole blood</tissue>
    </source>
</reference>
<dbReference type="Pfam" id="PF03031">
    <property type="entry name" value="NIF"/>
    <property type="match status" value="1"/>
</dbReference>
<dbReference type="InterPro" id="IPR004274">
    <property type="entry name" value="FCP1_dom"/>
</dbReference>
<dbReference type="InterPro" id="IPR036412">
    <property type="entry name" value="HAD-like_sf"/>
</dbReference>
<comment type="caution">
    <text evidence="7">The sequence shown here is derived from an EMBL/GenBank/DDBJ whole genome shotgun (WGS) entry which is preliminary data.</text>
</comment>
<dbReference type="CDD" id="cd07521">
    <property type="entry name" value="HAD_FCP1-like"/>
    <property type="match status" value="1"/>
</dbReference>
<sequence length="384" mass="45092">MLLRSRKINARQPRQPTKEPTTPRSPRTPRRATESLSKTPRSTKRGRKASKDCDDDDLSGPVWQDCEDIAQSAKKRATMQTRSRLKAEKEDDDNEEFQTPLRGRQLRVRFEMNEDSPRNAVRKIYSPIARFLSLSQGDDKTPQRQRTKTRNQNRVEMESNCFSPVLGNEEDNEVFNPYNFIKNIPSQVGQYKIRDIPLKTRSIPESTLVLDLEETLVYSSLNVIENAEHTFLTHFQDQQYKVYMNMRPYVQEFLERMSKVYEIFVYTSAKKEYADEILDLVDPQKKLVRHRLYQEDCFCVQGHYIKDLAVLKRDLAKAVIVGNTPYTFPYQLMNMIPIPSWYGNKADQELQKLIPDLEKLSEMDDFQVVLKRRADQLHRLLSED</sequence>
<proteinExistence type="inferred from homology"/>
<dbReference type="GO" id="GO:0004721">
    <property type="term" value="F:phosphoprotein phosphatase activity"/>
    <property type="evidence" value="ECO:0007669"/>
    <property type="project" value="UniProtKB-KW"/>
</dbReference>
<dbReference type="Gene3D" id="3.40.50.1000">
    <property type="entry name" value="HAD superfamily/HAD-like"/>
    <property type="match status" value="1"/>
</dbReference>
<evidence type="ECO:0000256" key="1">
    <source>
        <dbReference type="ARBA" id="ARBA00022801"/>
    </source>
</evidence>
<feature type="region of interest" description="Disordered" evidence="5">
    <location>
        <begin position="1"/>
        <end position="99"/>
    </location>
</feature>
<dbReference type="InterPro" id="IPR011948">
    <property type="entry name" value="Dullard_phosphatase"/>
</dbReference>
<evidence type="ECO:0000256" key="2">
    <source>
        <dbReference type="ARBA" id="ARBA00022912"/>
    </source>
</evidence>
<dbReference type="NCBIfam" id="TIGR02251">
    <property type="entry name" value="HIF-SF_euk"/>
    <property type="match status" value="1"/>
</dbReference>
<evidence type="ECO:0000259" key="6">
    <source>
        <dbReference type="PROSITE" id="PS50969"/>
    </source>
</evidence>
<comment type="function">
    <text evidence="3">Probable phosphatase.</text>
</comment>
<keyword evidence="2" id="KW-0904">Protein phosphatase</keyword>
<accession>A0AAD8CJQ7</accession>
<dbReference type="AlphaFoldDB" id="A0AAD8CJQ7"/>
<feature type="domain" description="FCP1 homology" evidence="6">
    <location>
        <begin position="201"/>
        <end position="360"/>
    </location>
</feature>
<dbReference type="EMBL" id="JAGXEW010000046">
    <property type="protein sequence ID" value="KAK1152394.1"/>
    <property type="molecule type" value="Genomic_DNA"/>
</dbReference>
<dbReference type="Proteomes" id="UP001230051">
    <property type="component" value="Unassembled WGS sequence"/>
</dbReference>
<dbReference type="PANTHER" id="PTHR12210">
    <property type="entry name" value="DULLARD PROTEIN PHOSPHATASE"/>
    <property type="match status" value="1"/>
</dbReference>
<evidence type="ECO:0000313" key="7">
    <source>
        <dbReference type="EMBL" id="KAK1152394.1"/>
    </source>
</evidence>
<dbReference type="GO" id="GO:0005634">
    <property type="term" value="C:nucleus"/>
    <property type="evidence" value="ECO:0007669"/>
    <property type="project" value="UniProtKB-ARBA"/>
</dbReference>
<dbReference type="SMART" id="SM00577">
    <property type="entry name" value="CPDc"/>
    <property type="match status" value="1"/>
</dbReference>
<keyword evidence="8" id="KW-1185">Reference proteome</keyword>
<protein>
    <submittedName>
        <fullName evidence="7">CTD small phosphatase-like protein 2-A</fullName>
    </submittedName>
</protein>